<sequence>MSNTVYTDGTLNVPAEPDERKLNLLDHALVLIVVCAIDLVVNAVNHEVGFLHNLTGIAVLYAICLAGLVLTKVMPFYLPSVAWISLVGMAVTLPFTPGSAWVLEQVKAIDFLALTTPTLAYAGFAIAREEILTAKKSGWKLALVAVLVFFGTYLGSVLVAELMLAWT</sequence>
<name>A0A161Q4G3_9PROT</name>
<feature type="transmembrane region" description="Helical" evidence="1">
    <location>
        <begin position="24"/>
        <end position="44"/>
    </location>
</feature>
<accession>A0A161Q4G3</accession>
<feature type="transmembrane region" description="Helical" evidence="1">
    <location>
        <begin position="76"/>
        <end position="96"/>
    </location>
</feature>
<evidence type="ECO:0008006" key="4">
    <source>
        <dbReference type="Google" id="ProtNLM"/>
    </source>
</evidence>
<dbReference type="EMBL" id="LPZR01000129">
    <property type="protein sequence ID" value="KYO53044.1"/>
    <property type="molecule type" value="Genomic_DNA"/>
</dbReference>
<dbReference type="AlphaFoldDB" id="A0A161Q4G3"/>
<organism evidence="2 3">
    <name type="scientific">Tistrella mobilis</name>
    <dbReference type="NCBI Taxonomy" id="171437"/>
    <lineage>
        <taxon>Bacteria</taxon>
        <taxon>Pseudomonadati</taxon>
        <taxon>Pseudomonadota</taxon>
        <taxon>Alphaproteobacteria</taxon>
        <taxon>Geminicoccales</taxon>
        <taxon>Geminicoccaceae</taxon>
        <taxon>Tistrella</taxon>
    </lineage>
</organism>
<evidence type="ECO:0000313" key="3">
    <source>
        <dbReference type="Proteomes" id="UP000075787"/>
    </source>
</evidence>
<dbReference type="Proteomes" id="UP000075787">
    <property type="component" value="Unassembled WGS sequence"/>
</dbReference>
<reference evidence="2 3" key="1">
    <citation type="submission" date="2015-12" db="EMBL/GenBank/DDBJ databases">
        <title>Genome sequence of Tistrella mobilis MCCC 1A02139.</title>
        <authorList>
            <person name="Lu L."/>
            <person name="Lai Q."/>
            <person name="Shao Z."/>
            <person name="Qian P."/>
        </authorList>
    </citation>
    <scope>NUCLEOTIDE SEQUENCE [LARGE SCALE GENOMIC DNA]</scope>
    <source>
        <strain evidence="2 3">MCCC 1A02139</strain>
    </source>
</reference>
<feature type="transmembrane region" description="Helical" evidence="1">
    <location>
        <begin position="50"/>
        <end position="69"/>
    </location>
</feature>
<dbReference type="RefSeq" id="WP_062763796.1">
    <property type="nucleotide sequence ID" value="NZ_CP121045.1"/>
</dbReference>
<protein>
    <recommendedName>
        <fullName evidence="4">DUF340 domain-containing protein</fullName>
    </recommendedName>
</protein>
<evidence type="ECO:0000256" key="1">
    <source>
        <dbReference type="SAM" id="Phobius"/>
    </source>
</evidence>
<dbReference type="GeneID" id="97243167"/>
<evidence type="ECO:0000313" key="2">
    <source>
        <dbReference type="EMBL" id="KYO53044.1"/>
    </source>
</evidence>
<feature type="transmembrane region" description="Helical" evidence="1">
    <location>
        <begin position="108"/>
        <end position="127"/>
    </location>
</feature>
<feature type="transmembrane region" description="Helical" evidence="1">
    <location>
        <begin position="139"/>
        <end position="166"/>
    </location>
</feature>
<proteinExistence type="predicted"/>
<keyword evidence="1" id="KW-0812">Transmembrane</keyword>
<comment type="caution">
    <text evidence="2">The sequence shown here is derived from an EMBL/GenBank/DDBJ whole genome shotgun (WGS) entry which is preliminary data.</text>
</comment>
<gene>
    <name evidence="2" type="ORF">AUP44_27250</name>
</gene>
<keyword evidence="1" id="KW-0472">Membrane</keyword>
<keyword evidence="1" id="KW-1133">Transmembrane helix</keyword>
<dbReference type="OrthoDB" id="6443879at2"/>